<dbReference type="GO" id="GO:0009279">
    <property type="term" value="C:cell outer membrane"/>
    <property type="evidence" value="ECO:0007669"/>
    <property type="project" value="UniProtKB-SubCell"/>
</dbReference>
<evidence type="ECO:0000256" key="3">
    <source>
        <dbReference type="ARBA" id="ARBA00023237"/>
    </source>
</evidence>
<keyword evidence="3" id="KW-0998">Cell outer membrane</keyword>
<evidence type="ECO:0000313" key="9">
    <source>
        <dbReference type="EMBL" id="RST31379.1"/>
    </source>
</evidence>
<feature type="signal peptide" evidence="6">
    <location>
        <begin position="1"/>
        <end position="23"/>
    </location>
</feature>
<dbReference type="InterPro" id="IPR000531">
    <property type="entry name" value="Beta-barrel_TonB"/>
</dbReference>
<comment type="caution">
    <text evidence="9">The sequence shown here is derived from an EMBL/GenBank/DDBJ whole genome shotgun (WGS) entry which is preliminary data.</text>
</comment>
<dbReference type="PANTHER" id="PTHR40980">
    <property type="entry name" value="PLUG DOMAIN-CONTAINING PROTEIN"/>
    <property type="match status" value="1"/>
</dbReference>
<name>A0A429VBK1_9SPHN</name>
<dbReference type="InterPro" id="IPR037066">
    <property type="entry name" value="Plug_dom_sf"/>
</dbReference>
<evidence type="ECO:0000313" key="10">
    <source>
        <dbReference type="Proteomes" id="UP000274661"/>
    </source>
</evidence>
<evidence type="ECO:0000256" key="2">
    <source>
        <dbReference type="ARBA" id="ARBA00023136"/>
    </source>
</evidence>
<dbReference type="Gene3D" id="2.170.130.10">
    <property type="entry name" value="TonB-dependent receptor, plug domain"/>
    <property type="match status" value="1"/>
</dbReference>
<feature type="chain" id="PRO_5019352200" evidence="6">
    <location>
        <begin position="24"/>
        <end position="1059"/>
    </location>
</feature>
<protein>
    <submittedName>
        <fullName evidence="9">TonB-dependent receptor</fullName>
    </submittedName>
</protein>
<dbReference type="EMBL" id="RWJF01000001">
    <property type="protein sequence ID" value="RST31379.1"/>
    <property type="molecule type" value="Genomic_DNA"/>
</dbReference>
<comment type="similarity">
    <text evidence="4">Belongs to the TonB-dependent receptor family.</text>
</comment>
<evidence type="ECO:0000256" key="4">
    <source>
        <dbReference type="RuleBase" id="RU003357"/>
    </source>
</evidence>
<dbReference type="InterPro" id="IPR010104">
    <property type="entry name" value="TonB_rcpt_bac"/>
</dbReference>
<keyword evidence="10" id="KW-1185">Reference proteome</keyword>
<evidence type="ECO:0000259" key="8">
    <source>
        <dbReference type="Pfam" id="PF07715"/>
    </source>
</evidence>
<dbReference type="Proteomes" id="UP000274661">
    <property type="component" value="Unassembled WGS sequence"/>
</dbReference>
<dbReference type="Pfam" id="PF00593">
    <property type="entry name" value="TonB_dep_Rec_b-barrel"/>
    <property type="match status" value="1"/>
</dbReference>
<proteinExistence type="inferred from homology"/>
<dbReference type="InterPro" id="IPR012910">
    <property type="entry name" value="Plug_dom"/>
</dbReference>
<organism evidence="9 10">
    <name type="scientific">Sphingomonas ginkgonis</name>
    <dbReference type="NCBI Taxonomy" id="2315330"/>
    <lineage>
        <taxon>Bacteria</taxon>
        <taxon>Pseudomonadati</taxon>
        <taxon>Pseudomonadota</taxon>
        <taxon>Alphaproteobacteria</taxon>
        <taxon>Sphingomonadales</taxon>
        <taxon>Sphingomonadaceae</taxon>
        <taxon>Sphingomonas</taxon>
    </lineage>
</organism>
<keyword evidence="2 4" id="KW-0472">Membrane</keyword>
<dbReference type="AlphaFoldDB" id="A0A429VBK1"/>
<gene>
    <name evidence="9" type="ORF">HMF7854_11420</name>
</gene>
<dbReference type="NCBIfam" id="TIGR01782">
    <property type="entry name" value="TonB-Xanth-Caul"/>
    <property type="match status" value="1"/>
</dbReference>
<dbReference type="SUPFAM" id="SSF56935">
    <property type="entry name" value="Porins"/>
    <property type="match status" value="1"/>
</dbReference>
<comment type="subcellular location">
    <subcellularLocation>
        <location evidence="1 4">Cell outer membrane</location>
    </subcellularLocation>
</comment>
<feature type="domain" description="TonB-dependent receptor-like beta-barrel" evidence="7">
    <location>
        <begin position="476"/>
        <end position="1023"/>
    </location>
</feature>
<evidence type="ECO:0000256" key="5">
    <source>
        <dbReference type="SAM" id="MobiDB-lite"/>
    </source>
</evidence>
<feature type="domain" description="TonB-dependent receptor plug" evidence="8">
    <location>
        <begin position="71"/>
        <end position="161"/>
    </location>
</feature>
<evidence type="ECO:0000259" key="7">
    <source>
        <dbReference type="Pfam" id="PF00593"/>
    </source>
</evidence>
<keyword evidence="9" id="KW-0675">Receptor</keyword>
<keyword evidence="6" id="KW-0732">Signal</keyword>
<accession>A0A429VBK1</accession>
<dbReference type="OrthoDB" id="5476657at2"/>
<keyword evidence="4" id="KW-0798">TonB box</keyword>
<dbReference type="Gene3D" id="2.40.170.20">
    <property type="entry name" value="TonB-dependent receptor, beta-barrel domain"/>
    <property type="match status" value="1"/>
</dbReference>
<dbReference type="PANTHER" id="PTHR40980:SF3">
    <property type="entry name" value="TONB-DEPENDENT RECEPTOR-LIKE BETA-BARREL DOMAIN-CONTAINING PROTEIN"/>
    <property type="match status" value="1"/>
</dbReference>
<reference evidence="9 10" key="1">
    <citation type="submission" date="2018-12" db="EMBL/GenBank/DDBJ databases">
        <title>Sphingomonas sp. HMF7854 Genome sequencing and assembly.</title>
        <authorList>
            <person name="Cha I."/>
            <person name="Kang H."/>
            <person name="Kim H."/>
            <person name="Kang J."/>
            <person name="Joh K."/>
        </authorList>
    </citation>
    <scope>NUCLEOTIDE SEQUENCE [LARGE SCALE GENOMIC DNA]</scope>
    <source>
        <strain evidence="9 10">HMF7854</strain>
    </source>
</reference>
<dbReference type="InterPro" id="IPR036942">
    <property type="entry name" value="Beta-barrel_TonB_sf"/>
</dbReference>
<dbReference type="RefSeq" id="WP_126719207.1">
    <property type="nucleotide sequence ID" value="NZ_RWJF01000001.1"/>
</dbReference>
<feature type="region of interest" description="Disordered" evidence="5">
    <location>
        <begin position="24"/>
        <end position="47"/>
    </location>
</feature>
<dbReference type="Pfam" id="PF07715">
    <property type="entry name" value="Plug"/>
    <property type="match status" value="1"/>
</dbReference>
<evidence type="ECO:0000256" key="1">
    <source>
        <dbReference type="ARBA" id="ARBA00004442"/>
    </source>
</evidence>
<evidence type="ECO:0000256" key="6">
    <source>
        <dbReference type="SAM" id="SignalP"/>
    </source>
</evidence>
<sequence length="1059" mass="115529">MTRIAARVAGLLCTTIIASPAFAQEAPPSSPSPATTTPPAVAAGAPSDQTDANAIVVTGIRASQAKSIDIKRKADAIVDAITAEDIGKLPDVTITDSLQRIPGIQVQRSAGEGATLNIRGLPQVYTLINGEQYLSPGNLGTAQPNLDDVPAQLLGGVVVYKSEDLRNALSGVSGTVDLRTRRPLDFRNGLTVSGQAEYDRGTQTKGKDYLTSGLVNYRHGNFGALISAAYSKATLGNNYAGWGGGIFGNNDWGGSGQNWIAPHGYETFHREVERRRLGISGAVQWEMVPGLTFTGEGFYTKFIEHDLRAGMNISNRWTGLGWTTPTQSQTTSVNGSNGQPWLDVDQYDLDAWWVNSFSVNRSIHSNSKDFSGELKWDNGGAFTGSVRGIYAKANYLNTNGQVQGDLSNWQYYPDRTFTLFRNPADRTRGTFYPSNIASQYPGRYSNAIVGSNGGRYVNPNPQGYAGDPLLHIDLSNNDVRWSGFNTVLPTVGGLGPGKSLADYMANLGSYTVAAFSSEGNNRNNSDLYALRADGSYDFEKHSDGGLFGFLGRVDFGARASRRKTSIVVYHLFSRLYAGQASDPAGCAVQWKAIDVVLDNTSGCTAGEQVPNPAFNPALPVSAANPQTIFQGYTAWKPTALNQYNNVYFLSDFGSQTKGFPGIWVADPKDFNDPLAFQTRVFGNAFPVIIPGSTYDVTFHDVSFYGNAALHFGDNIKANVGLKAIRTRLNVKQNQTGPTVPYGDTNTDTGDTFTKNSYWDWLPSVNAQWDINRRMKLRAAFAKTMMPLDLGSYGGGLTIATNDAQCDPTKRVATDAPCGQRQVTSASSGGNPFLEPWRATNYDLAFEWYPGRASIVNVGLFKIDIASFVTTQTLNDGQFPDSDGVIRRTVPFTRPVQGRSGKLQGIEAGTKLAFSDLTSPGNFLHNFGIDANFTYAPNKDKSSGRQLDGEYFPFPDNSKFQYNAALWYQDSRLQARIAYNRRSPRLSGRVDGIPIFQDTAQYVDVNVTYALTPNISLYANGSNILGEIEKYYYQFDKKHQQFSSSNQFEPRYSIGLRAKF</sequence>